<dbReference type="EMBL" id="CP025958">
    <property type="protein sequence ID" value="AWM40912.1"/>
    <property type="molecule type" value="Genomic_DNA"/>
</dbReference>
<feature type="transmembrane region" description="Helical" evidence="1">
    <location>
        <begin position="20"/>
        <end position="41"/>
    </location>
</feature>
<evidence type="ECO:0000313" key="3">
    <source>
        <dbReference type="Proteomes" id="UP000245802"/>
    </source>
</evidence>
<dbReference type="RefSeq" id="WP_010044345.1">
    <property type="nucleotide sequence ID" value="NZ_CP025958.1"/>
</dbReference>
<keyword evidence="3" id="KW-1185">Reference proteome</keyword>
<accession>A0A2Z3H907</accession>
<proteinExistence type="predicted"/>
<name>A0A2Z3H907_9BACT</name>
<dbReference type="Proteomes" id="UP000245802">
    <property type="component" value="Chromosome"/>
</dbReference>
<keyword evidence="1" id="KW-1133">Transmembrane helix</keyword>
<gene>
    <name evidence="2" type="ORF">C1280_30590</name>
</gene>
<keyword evidence="1" id="KW-0472">Membrane</keyword>
<dbReference type="KEGG" id="gog:C1280_30590"/>
<dbReference type="AlphaFoldDB" id="A0A2Z3H907"/>
<reference evidence="2 3" key="1">
    <citation type="submission" date="2018-01" db="EMBL/GenBank/DDBJ databases">
        <title>G. obscuriglobus.</title>
        <authorList>
            <person name="Franke J."/>
            <person name="Blomberg W."/>
            <person name="Selmecki A."/>
        </authorList>
    </citation>
    <scope>NUCLEOTIDE SEQUENCE [LARGE SCALE GENOMIC DNA]</scope>
    <source>
        <strain evidence="2 3">DSM 5831</strain>
    </source>
</reference>
<keyword evidence="1" id="KW-0812">Transmembrane</keyword>
<evidence type="ECO:0000313" key="2">
    <source>
        <dbReference type="EMBL" id="AWM40912.1"/>
    </source>
</evidence>
<dbReference type="OrthoDB" id="265743at2"/>
<sequence length="219" mass="25137">MFLFGLNEAEVSAEYTKRVIVTILVAATTSGTTFVFTWWWARRQAKRQWKAKEFLDRLTISLNIFADGTLKIRTVMERSIDEIFLNRLAIQKVWAAARATTPANPVLPIPKADRWFLLNFVLNAVAGHFVEGHIRLDAGLPVASVRYALFLTCEHLGEERIRKVRAMLVRCDVLENFPHPDTMPRLESPWHDDRIRTLRVASALYKAEPDNFLTVEVCV</sequence>
<organism evidence="2 3">
    <name type="scientific">Gemmata obscuriglobus</name>
    <dbReference type="NCBI Taxonomy" id="114"/>
    <lineage>
        <taxon>Bacteria</taxon>
        <taxon>Pseudomonadati</taxon>
        <taxon>Planctomycetota</taxon>
        <taxon>Planctomycetia</taxon>
        <taxon>Gemmatales</taxon>
        <taxon>Gemmataceae</taxon>
        <taxon>Gemmata</taxon>
    </lineage>
</organism>
<protein>
    <submittedName>
        <fullName evidence="2">Uncharacterized protein</fullName>
    </submittedName>
</protein>
<evidence type="ECO:0000256" key="1">
    <source>
        <dbReference type="SAM" id="Phobius"/>
    </source>
</evidence>